<evidence type="ECO:0000256" key="4">
    <source>
        <dbReference type="ARBA" id="ARBA00023295"/>
    </source>
</evidence>
<evidence type="ECO:0000256" key="2">
    <source>
        <dbReference type="ARBA" id="ARBA00022801"/>
    </source>
</evidence>
<keyword evidence="1" id="KW-0227">DNA damage</keyword>
<sequence length="271" mass="30637">MHSLSLSTDQIVYALKEEAFLELRLPPASTGVGISDLRWGMHDHPKTPAYWAAQSWMWGLEAPRHYKLGKSLEDELVACLLGGYGIPAEVGIAAYERIRSECDGRYEALADEGFVLDLLSRPLEVRGRKVRYRFARQKAHFLASSFQALPEIDQGLPDRALRDGIMTLKGIGPKTASWVVRNWRDSDLVAILDIHIVRACEHMGLFEPGWRVERHYLAMEEAFLAFAEVIGARPSLLDSVMWNVMRELARQPVIDRRLEPTADLPLFASVN</sequence>
<dbReference type="Pfam" id="PF22175">
    <property type="entry name" value="Ogg-HhH"/>
    <property type="match status" value="1"/>
</dbReference>
<dbReference type="InterPro" id="IPR023170">
    <property type="entry name" value="HhH_base_excis_C"/>
</dbReference>
<evidence type="ECO:0000256" key="3">
    <source>
        <dbReference type="ARBA" id="ARBA00023204"/>
    </source>
</evidence>
<organism evidence="5 6">
    <name type="scientific">Blastomonas marina</name>
    <dbReference type="NCBI Taxonomy" id="1867408"/>
    <lineage>
        <taxon>Bacteria</taxon>
        <taxon>Pseudomonadati</taxon>
        <taxon>Pseudomonadota</taxon>
        <taxon>Alphaproteobacteria</taxon>
        <taxon>Sphingomonadales</taxon>
        <taxon>Sphingomonadaceae</taxon>
        <taxon>Blastomonas</taxon>
    </lineage>
</organism>
<gene>
    <name evidence="5" type="ORF">GCM10010923_21190</name>
</gene>
<protein>
    <recommendedName>
        <fullName evidence="7">8-oxoguanine DNA glycosylase</fullName>
    </recommendedName>
</protein>
<evidence type="ECO:0000313" key="5">
    <source>
        <dbReference type="EMBL" id="GGA10426.1"/>
    </source>
</evidence>
<dbReference type="Proteomes" id="UP000603317">
    <property type="component" value="Unassembled WGS sequence"/>
</dbReference>
<keyword evidence="2" id="KW-0378">Hydrolase</keyword>
<keyword evidence="4" id="KW-0326">Glycosidase</keyword>
<dbReference type="InterPro" id="IPR011257">
    <property type="entry name" value="DNA_glycosylase"/>
</dbReference>
<reference evidence="6" key="1">
    <citation type="journal article" date="2019" name="Int. J. Syst. Evol. Microbiol.">
        <title>The Global Catalogue of Microorganisms (GCM) 10K type strain sequencing project: providing services to taxonomists for standard genome sequencing and annotation.</title>
        <authorList>
            <consortium name="The Broad Institute Genomics Platform"/>
            <consortium name="The Broad Institute Genome Sequencing Center for Infectious Disease"/>
            <person name="Wu L."/>
            <person name="Ma J."/>
        </authorList>
    </citation>
    <scope>NUCLEOTIDE SEQUENCE [LARGE SCALE GENOMIC DNA]</scope>
    <source>
        <strain evidence="6">CGMCC 1.15297</strain>
    </source>
</reference>
<dbReference type="Gene3D" id="1.10.1670.10">
    <property type="entry name" value="Helix-hairpin-Helix base-excision DNA repair enzymes (C-terminal)"/>
    <property type="match status" value="1"/>
</dbReference>
<name>A0ABQ1FFT1_9SPHN</name>
<evidence type="ECO:0008006" key="7">
    <source>
        <dbReference type="Google" id="ProtNLM"/>
    </source>
</evidence>
<evidence type="ECO:0000313" key="6">
    <source>
        <dbReference type="Proteomes" id="UP000603317"/>
    </source>
</evidence>
<proteinExistence type="predicted"/>
<accession>A0ABQ1FFT1</accession>
<dbReference type="EMBL" id="BMID01000001">
    <property type="protein sequence ID" value="GGA10426.1"/>
    <property type="molecule type" value="Genomic_DNA"/>
</dbReference>
<evidence type="ECO:0000256" key="1">
    <source>
        <dbReference type="ARBA" id="ARBA00022763"/>
    </source>
</evidence>
<dbReference type="InterPro" id="IPR012092">
    <property type="entry name" value="DNA_glyclase/AP_lyase_Ogg"/>
</dbReference>
<dbReference type="SUPFAM" id="SSF48150">
    <property type="entry name" value="DNA-glycosylase"/>
    <property type="match status" value="1"/>
</dbReference>
<keyword evidence="3" id="KW-0234">DNA repair</keyword>
<dbReference type="RefSeq" id="WP_188642653.1">
    <property type="nucleotide sequence ID" value="NZ_BMID01000001.1"/>
</dbReference>
<dbReference type="Gene3D" id="1.10.340.30">
    <property type="entry name" value="Hypothetical protein, domain 2"/>
    <property type="match status" value="1"/>
</dbReference>
<keyword evidence="6" id="KW-1185">Reference proteome</keyword>
<comment type="caution">
    <text evidence="5">The sequence shown here is derived from an EMBL/GenBank/DDBJ whole genome shotgun (WGS) entry which is preliminary data.</text>
</comment>